<evidence type="ECO:0000313" key="3">
    <source>
        <dbReference type="Proteomes" id="UP001305779"/>
    </source>
</evidence>
<keyword evidence="1" id="KW-0812">Transmembrane</keyword>
<protein>
    <submittedName>
        <fullName evidence="2">Uncharacterized protein</fullName>
    </submittedName>
</protein>
<keyword evidence="1" id="KW-0472">Membrane</keyword>
<keyword evidence="1" id="KW-1133">Transmembrane helix</keyword>
<name>A0ABR0F435_ZASCE</name>
<evidence type="ECO:0000256" key="1">
    <source>
        <dbReference type="SAM" id="Phobius"/>
    </source>
</evidence>
<keyword evidence="3" id="KW-1185">Reference proteome</keyword>
<comment type="caution">
    <text evidence="2">The sequence shown here is derived from an EMBL/GenBank/DDBJ whole genome shotgun (WGS) entry which is preliminary data.</text>
</comment>
<dbReference type="Proteomes" id="UP001305779">
    <property type="component" value="Unassembled WGS sequence"/>
</dbReference>
<proteinExistence type="predicted"/>
<evidence type="ECO:0000313" key="2">
    <source>
        <dbReference type="EMBL" id="KAK4508652.1"/>
    </source>
</evidence>
<gene>
    <name evidence="2" type="ORF">PRZ48_002391</name>
</gene>
<accession>A0ABR0F435</accession>
<dbReference type="EMBL" id="JAXOVC010000001">
    <property type="protein sequence ID" value="KAK4508652.1"/>
    <property type="molecule type" value="Genomic_DNA"/>
</dbReference>
<feature type="transmembrane region" description="Helical" evidence="1">
    <location>
        <begin position="20"/>
        <end position="42"/>
    </location>
</feature>
<reference evidence="2 3" key="1">
    <citation type="journal article" date="2023" name="G3 (Bethesda)">
        <title>A chromosome-level genome assembly of Zasmidium syzygii isolated from banana leaves.</title>
        <authorList>
            <person name="van Westerhoven A.C."/>
            <person name="Mehrabi R."/>
            <person name="Talebi R."/>
            <person name="Steentjes M.B.F."/>
            <person name="Corcolon B."/>
            <person name="Chong P.A."/>
            <person name="Kema G.H.J."/>
            <person name="Seidl M.F."/>
        </authorList>
    </citation>
    <scope>NUCLEOTIDE SEQUENCE [LARGE SCALE GENOMIC DNA]</scope>
    <source>
        <strain evidence="2 3">P124</strain>
    </source>
</reference>
<sequence>MPPGTAYISIKAAPCSKVPQYYNAASAVPALLSVLLVTLLSVKLVSLPLNRILESRYCLEYYQAHDPGKIPSNGEVPESDCKLEVIQQRLGWLMGASDTTVQLCGQRHSMYLIVLVTDGGHRPRHGNADGLSRRQNRQKSPAGTELLQYCCAPSMGYLRG</sequence>
<organism evidence="2 3">
    <name type="scientific">Zasmidium cellare</name>
    <name type="common">Wine cellar mold</name>
    <name type="synonym">Racodium cellare</name>
    <dbReference type="NCBI Taxonomy" id="395010"/>
    <lineage>
        <taxon>Eukaryota</taxon>
        <taxon>Fungi</taxon>
        <taxon>Dikarya</taxon>
        <taxon>Ascomycota</taxon>
        <taxon>Pezizomycotina</taxon>
        <taxon>Dothideomycetes</taxon>
        <taxon>Dothideomycetidae</taxon>
        <taxon>Mycosphaerellales</taxon>
        <taxon>Mycosphaerellaceae</taxon>
        <taxon>Zasmidium</taxon>
    </lineage>
</organism>